<feature type="signal peptide" evidence="1">
    <location>
        <begin position="1"/>
        <end position="20"/>
    </location>
</feature>
<dbReference type="InterPro" id="IPR008969">
    <property type="entry name" value="CarboxyPept-like_regulatory"/>
</dbReference>
<dbReference type="SUPFAM" id="SSF49464">
    <property type="entry name" value="Carboxypeptidase regulatory domain-like"/>
    <property type="match status" value="1"/>
</dbReference>
<dbReference type="KEGG" id="acaf:CA12_13610"/>
<feature type="chain" id="PRO_5021795879" evidence="1">
    <location>
        <begin position="21"/>
        <end position="729"/>
    </location>
</feature>
<dbReference type="InterPro" id="IPR000866">
    <property type="entry name" value="AhpC/TSA"/>
</dbReference>
<dbReference type="GO" id="GO:0016209">
    <property type="term" value="F:antioxidant activity"/>
    <property type="evidence" value="ECO:0007669"/>
    <property type="project" value="InterPro"/>
</dbReference>
<dbReference type="PANTHER" id="PTHR42852">
    <property type="entry name" value="THIOL:DISULFIDE INTERCHANGE PROTEIN DSBE"/>
    <property type="match status" value="1"/>
</dbReference>
<dbReference type="OrthoDB" id="256352at2"/>
<dbReference type="PANTHER" id="PTHR42852:SF17">
    <property type="entry name" value="THIOREDOXIN-LIKE PROTEIN HI_1115"/>
    <property type="match status" value="1"/>
</dbReference>
<sequence length="729" mass="77214" precursor="true">MLLSPLLWASLLAVAPPADAASVPDAQPDADAAADVLTVTGTARTADGQPAAGVRVTVVGWAQNDGPPPSVSGMTDADGRYVLRGLPHPHRQLVWLVAEGPDGAVGNAHVILLPESERRFDSKLVMAPSGRRALRFTDADGAPVAGVVPRSVTGGEGMERFILLKEWAAAAGSDWPASDADGRLTTPNLPVGEELRATFDPPDQHRQISDAFVVPAADVAADPHPVVVRRAGLFEVRVVPGEGAAPLPRDGYRVEVRGHGRVTVDPPIDERRSLNLKPDGSGVLVLKVPASGPEVETPVQYWRPGATNEALEPEDFGVEVTVTHPDLIFAPSSVTAVLDPGEREAKQVKALRRGTVTGRLVDPATGEPRGGQSDHFTVEAYIPATDGRRYVGAAGPGWMRVRAERSRATAEEDGHFAVDVPVGRVRLVAEGRGRSPLIPTLLERDVPPGGLDLGDVPLASAPELTGTVTTPDGEPVPGAVVWTTGSSLLTAPATVADAEGRFALQTQPLRFLREQAVPPGESVAVEIVAFDPTRPFEGTAKVRIVPGATPEPTTLRLEPQPILPPPDATGHWSQHAFSGRFFQDDPVPELPAAEVFAPDGSPADGPVTLEALRGQWVLLNFTATGSYRWDAAEAEVRAVGRAFADRLTVVNVHHASDSADRIAEVLAKQPAVGLTLRDADGAVQRAYGVQRMPTRILIDPEGRFQQVFASQQEVPGNLPRVVRQFVLAP</sequence>
<dbReference type="SUPFAM" id="SSF49452">
    <property type="entry name" value="Starch-binding domain-like"/>
    <property type="match status" value="1"/>
</dbReference>
<dbReference type="Proteomes" id="UP000318741">
    <property type="component" value="Chromosome"/>
</dbReference>
<evidence type="ECO:0000256" key="1">
    <source>
        <dbReference type="SAM" id="SignalP"/>
    </source>
</evidence>
<dbReference type="RefSeq" id="WP_145358090.1">
    <property type="nucleotide sequence ID" value="NZ_CP036265.1"/>
</dbReference>
<dbReference type="Gene3D" id="3.40.30.10">
    <property type="entry name" value="Glutaredoxin"/>
    <property type="match status" value="1"/>
</dbReference>
<name>A0A517P7C3_9PLAN</name>
<keyword evidence="4" id="KW-1185">Reference proteome</keyword>
<gene>
    <name evidence="3" type="ORF">CA12_13610</name>
</gene>
<dbReference type="InterPro" id="IPR050553">
    <property type="entry name" value="Thioredoxin_ResA/DsbE_sf"/>
</dbReference>
<protein>
    <submittedName>
        <fullName evidence="3">AhpC/TSA family protein</fullName>
    </submittedName>
</protein>
<dbReference type="CDD" id="cd02966">
    <property type="entry name" value="TlpA_like_family"/>
    <property type="match status" value="1"/>
</dbReference>
<keyword evidence="1" id="KW-0732">Signal</keyword>
<dbReference type="EMBL" id="CP036265">
    <property type="protein sequence ID" value="QDT15278.1"/>
    <property type="molecule type" value="Genomic_DNA"/>
</dbReference>
<feature type="domain" description="Alkyl hydroperoxide reductase subunit C/ Thiol specific antioxidant" evidence="2">
    <location>
        <begin position="604"/>
        <end position="704"/>
    </location>
</feature>
<dbReference type="InterPro" id="IPR036249">
    <property type="entry name" value="Thioredoxin-like_sf"/>
</dbReference>
<evidence type="ECO:0000313" key="3">
    <source>
        <dbReference type="EMBL" id="QDT15278.1"/>
    </source>
</evidence>
<dbReference type="AlphaFoldDB" id="A0A517P7C3"/>
<dbReference type="SUPFAM" id="SSF52833">
    <property type="entry name" value="Thioredoxin-like"/>
    <property type="match status" value="1"/>
</dbReference>
<dbReference type="GO" id="GO:0016491">
    <property type="term" value="F:oxidoreductase activity"/>
    <property type="evidence" value="ECO:0007669"/>
    <property type="project" value="InterPro"/>
</dbReference>
<evidence type="ECO:0000259" key="2">
    <source>
        <dbReference type="Pfam" id="PF00578"/>
    </source>
</evidence>
<dbReference type="InterPro" id="IPR013784">
    <property type="entry name" value="Carb-bd-like_fold"/>
</dbReference>
<accession>A0A517P7C3</accession>
<dbReference type="GO" id="GO:0030246">
    <property type="term" value="F:carbohydrate binding"/>
    <property type="evidence" value="ECO:0007669"/>
    <property type="project" value="InterPro"/>
</dbReference>
<reference evidence="3 4" key="1">
    <citation type="submission" date="2019-02" db="EMBL/GenBank/DDBJ databases">
        <title>Deep-cultivation of Planctomycetes and their phenomic and genomic characterization uncovers novel biology.</title>
        <authorList>
            <person name="Wiegand S."/>
            <person name="Jogler M."/>
            <person name="Boedeker C."/>
            <person name="Pinto D."/>
            <person name="Vollmers J."/>
            <person name="Rivas-Marin E."/>
            <person name="Kohn T."/>
            <person name="Peeters S.H."/>
            <person name="Heuer A."/>
            <person name="Rast P."/>
            <person name="Oberbeckmann S."/>
            <person name="Bunk B."/>
            <person name="Jeske O."/>
            <person name="Meyerdierks A."/>
            <person name="Storesund J.E."/>
            <person name="Kallscheuer N."/>
            <person name="Luecker S."/>
            <person name="Lage O.M."/>
            <person name="Pohl T."/>
            <person name="Merkel B.J."/>
            <person name="Hornburger P."/>
            <person name="Mueller R.-W."/>
            <person name="Bruemmer F."/>
            <person name="Labrenz M."/>
            <person name="Spormann A.M."/>
            <person name="Op den Camp H."/>
            <person name="Overmann J."/>
            <person name="Amann R."/>
            <person name="Jetten M.S.M."/>
            <person name="Mascher T."/>
            <person name="Medema M.H."/>
            <person name="Devos D.P."/>
            <person name="Kaster A.-K."/>
            <person name="Ovreas L."/>
            <person name="Rohde M."/>
            <person name="Galperin M.Y."/>
            <person name="Jogler C."/>
        </authorList>
    </citation>
    <scope>NUCLEOTIDE SEQUENCE [LARGE SCALE GENOMIC DNA]</scope>
    <source>
        <strain evidence="3 4">CA12</strain>
    </source>
</reference>
<evidence type="ECO:0000313" key="4">
    <source>
        <dbReference type="Proteomes" id="UP000318741"/>
    </source>
</evidence>
<dbReference type="Pfam" id="PF00578">
    <property type="entry name" value="AhpC-TSA"/>
    <property type="match status" value="1"/>
</dbReference>
<organism evidence="3 4">
    <name type="scientific">Alienimonas californiensis</name>
    <dbReference type="NCBI Taxonomy" id="2527989"/>
    <lineage>
        <taxon>Bacteria</taxon>
        <taxon>Pseudomonadati</taxon>
        <taxon>Planctomycetota</taxon>
        <taxon>Planctomycetia</taxon>
        <taxon>Planctomycetales</taxon>
        <taxon>Planctomycetaceae</taxon>
        <taxon>Alienimonas</taxon>
    </lineage>
</organism>
<proteinExistence type="predicted"/>